<dbReference type="Pfam" id="PF12988">
    <property type="entry name" value="TraQ_transposon"/>
    <property type="match status" value="1"/>
</dbReference>
<evidence type="ECO:0000313" key="1">
    <source>
        <dbReference type="EMBL" id="KAA6307505.1"/>
    </source>
</evidence>
<sequence length="160" mass="18737">QYAVGNWIKIYNQLNKQTDMKKTLSYFLYTMLIACIVCACSDDLDIIQSYGYSVETLPLPKKLKQGETVNLEFFIIRKGNYSGTSFRFRYFQSDGTGILTSKDKTIPVNRYQDIVNDDFVLTYQCTCEEQQQLDFMFEDNFGKRVEYTVTFASERTEEEK</sequence>
<dbReference type="EMBL" id="SNRY01009120">
    <property type="protein sequence ID" value="KAA6307505.1"/>
    <property type="molecule type" value="Genomic_DNA"/>
</dbReference>
<dbReference type="InterPro" id="IPR038707">
    <property type="entry name" value="TraQ_sf"/>
</dbReference>
<proteinExistence type="predicted"/>
<name>A0A5J4PDG4_9ZZZZ</name>
<gene>
    <name evidence="1" type="ORF">EZS27_040824</name>
</gene>
<feature type="non-terminal residue" evidence="1">
    <location>
        <position position="1"/>
    </location>
</feature>
<dbReference type="AlphaFoldDB" id="A0A5J4PDG4"/>
<dbReference type="Gene3D" id="2.60.40.2410">
    <property type="entry name" value="Uncharacterised protein PF12988, DUF3872"/>
    <property type="match status" value="1"/>
</dbReference>
<protein>
    <recommendedName>
        <fullName evidence="2">DUF3872 domain-containing protein</fullName>
    </recommendedName>
</protein>
<reference evidence="1" key="1">
    <citation type="submission" date="2019-03" db="EMBL/GenBank/DDBJ databases">
        <title>Single cell metagenomics reveals metabolic interactions within the superorganism composed of flagellate Streblomastix strix and complex community of Bacteroidetes bacteria on its surface.</title>
        <authorList>
            <person name="Treitli S.C."/>
            <person name="Kolisko M."/>
            <person name="Husnik F."/>
            <person name="Keeling P."/>
            <person name="Hampl V."/>
        </authorList>
    </citation>
    <scope>NUCLEOTIDE SEQUENCE</scope>
    <source>
        <strain evidence="1">STM</strain>
    </source>
</reference>
<accession>A0A5J4PDG4</accession>
<organism evidence="1">
    <name type="scientific">termite gut metagenome</name>
    <dbReference type="NCBI Taxonomy" id="433724"/>
    <lineage>
        <taxon>unclassified sequences</taxon>
        <taxon>metagenomes</taxon>
        <taxon>organismal metagenomes</taxon>
    </lineage>
</organism>
<comment type="caution">
    <text evidence="1">The sequence shown here is derived from an EMBL/GenBank/DDBJ whole genome shotgun (WGS) entry which is preliminary data.</text>
</comment>
<evidence type="ECO:0008006" key="2">
    <source>
        <dbReference type="Google" id="ProtNLM"/>
    </source>
</evidence>
<dbReference type="InterPro" id="IPR024355">
    <property type="entry name" value="TraQ_bacteroidetes"/>
</dbReference>